<keyword evidence="2" id="KW-1185">Reference proteome</keyword>
<evidence type="ECO:0000313" key="2">
    <source>
        <dbReference type="Proteomes" id="UP000064844"/>
    </source>
</evidence>
<reference evidence="2" key="2">
    <citation type="submission" date="2015-04" db="EMBL/GenBank/DDBJ databases">
        <title>A butyrogenic pathway from the amino acid lysine in a human gut commensal.</title>
        <authorList>
            <person name="de Vos W.M."/>
            <person name="Bui N.T.P."/>
            <person name="Plugge C.M."/>
            <person name="Ritari J."/>
        </authorList>
    </citation>
    <scope>NUCLEOTIDE SEQUENCE [LARGE SCALE GENOMIC DNA]</scope>
    <source>
        <strain evidence="2">AF211</strain>
    </source>
</reference>
<dbReference type="AlphaFoldDB" id="A0A0S2W6A1"/>
<sequence>MNEKELARLAVEAESLHCNLKDFCRLLSITMDDFEDNGGLLARRKLTAGVLHVIFDYLDVLAGREAKLAAAMRGGRRGPEKA</sequence>
<gene>
    <name evidence="1" type="ORF">IB211_02452c</name>
</gene>
<evidence type="ECO:0000313" key="1">
    <source>
        <dbReference type="EMBL" id="ALP94843.1"/>
    </source>
</evidence>
<dbReference type="KEGG" id="ibu:IB211_02452c"/>
<name>A0A0S2W6A1_9FIRM</name>
<dbReference type="Proteomes" id="UP000064844">
    <property type="component" value="Chromosome"/>
</dbReference>
<protein>
    <submittedName>
        <fullName evidence="1">Uncharacterized protein</fullName>
    </submittedName>
</protein>
<accession>A0A0S2W6A1</accession>
<reference evidence="1 2" key="1">
    <citation type="journal article" date="2015" name="Nat. Commun.">
        <title>Production of butyrate from lysine and the Amadori product fructoselysine by a human gut commensal.</title>
        <authorList>
            <person name="Bui T.P."/>
            <person name="Ritari J."/>
            <person name="Boeren S."/>
            <person name="de Waard P."/>
            <person name="Plugge C.M."/>
            <person name="de Vos W.M."/>
        </authorList>
    </citation>
    <scope>NUCLEOTIDE SEQUENCE [LARGE SCALE GENOMIC DNA]</scope>
    <source>
        <strain evidence="1 2">AF211</strain>
    </source>
</reference>
<organism evidence="1 2">
    <name type="scientific">Intestinimonas butyriciproducens</name>
    <dbReference type="NCBI Taxonomy" id="1297617"/>
    <lineage>
        <taxon>Bacteria</taxon>
        <taxon>Bacillati</taxon>
        <taxon>Bacillota</taxon>
        <taxon>Clostridia</taxon>
        <taxon>Eubacteriales</taxon>
        <taxon>Intestinimonas</taxon>
    </lineage>
</organism>
<dbReference type="RefSeq" id="WP_033118338.1">
    <property type="nucleotide sequence ID" value="NZ_CALICV010000035.1"/>
</dbReference>
<dbReference type="STRING" id="1297617.IB211_02452c"/>
<dbReference type="EMBL" id="CP011307">
    <property type="protein sequence ID" value="ALP94843.1"/>
    <property type="molecule type" value="Genomic_DNA"/>
</dbReference>
<proteinExistence type="predicted"/>